<dbReference type="SMART" id="SM00487">
    <property type="entry name" value="DEXDc"/>
    <property type="match status" value="1"/>
</dbReference>
<dbReference type="RefSeq" id="WP_091332071.1">
    <property type="nucleotide sequence ID" value="NZ_FNOW01000005.1"/>
</dbReference>
<evidence type="ECO:0000259" key="4">
    <source>
        <dbReference type="PROSITE" id="PS51192"/>
    </source>
</evidence>
<keyword evidence="6" id="KW-0347">Helicase</keyword>
<organism evidence="6 7">
    <name type="scientific">Allochromatium warmingii</name>
    <name type="common">Chromatium warmingii</name>
    <dbReference type="NCBI Taxonomy" id="61595"/>
    <lineage>
        <taxon>Bacteria</taxon>
        <taxon>Pseudomonadati</taxon>
        <taxon>Pseudomonadota</taxon>
        <taxon>Gammaproteobacteria</taxon>
        <taxon>Chromatiales</taxon>
        <taxon>Chromatiaceae</taxon>
        <taxon>Allochromatium</taxon>
    </lineage>
</organism>
<dbReference type="InterPro" id="IPR011545">
    <property type="entry name" value="DEAD/DEAH_box_helicase_dom"/>
</dbReference>
<feature type="region of interest" description="Disordered" evidence="3">
    <location>
        <begin position="528"/>
        <end position="549"/>
    </location>
</feature>
<dbReference type="InterPro" id="IPR014001">
    <property type="entry name" value="Helicase_ATP-bd"/>
</dbReference>
<dbReference type="GO" id="GO:0006289">
    <property type="term" value="P:nucleotide-excision repair"/>
    <property type="evidence" value="ECO:0007669"/>
    <property type="project" value="TreeGrafter"/>
</dbReference>
<name>A0A1H3C6F2_ALLWA</name>
<dbReference type="PANTHER" id="PTHR47957">
    <property type="entry name" value="ATP-DEPENDENT HELICASE HRQ1"/>
    <property type="match status" value="1"/>
</dbReference>
<dbReference type="OrthoDB" id="9815222at2"/>
<dbReference type="SMART" id="SM00490">
    <property type="entry name" value="HELICc"/>
    <property type="match status" value="1"/>
</dbReference>
<proteinExistence type="predicted"/>
<dbReference type="PROSITE" id="PS51194">
    <property type="entry name" value="HELICASE_CTER"/>
    <property type="match status" value="1"/>
</dbReference>
<dbReference type="EMBL" id="FNOW01000005">
    <property type="protein sequence ID" value="SDX49204.1"/>
    <property type="molecule type" value="Genomic_DNA"/>
</dbReference>
<dbReference type="GO" id="GO:0003676">
    <property type="term" value="F:nucleic acid binding"/>
    <property type="evidence" value="ECO:0007669"/>
    <property type="project" value="InterPro"/>
</dbReference>
<dbReference type="GO" id="GO:0036297">
    <property type="term" value="P:interstrand cross-link repair"/>
    <property type="evidence" value="ECO:0007669"/>
    <property type="project" value="TreeGrafter"/>
</dbReference>
<feature type="domain" description="Helicase C-terminal" evidence="5">
    <location>
        <begin position="994"/>
        <end position="1150"/>
    </location>
</feature>
<dbReference type="PANTHER" id="PTHR47957:SF3">
    <property type="entry name" value="ATP-DEPENDENT HELICASE HRQ1"/>
    <property type="match status" value="1"/>
</dbReference>
<evidence type="ECO:0000256" key="3">
    <source>
        <dbReference type="SAM" id="MobiDB-lite"/>
    </source>
</evidence>
<protein>
    <submittedName>
        <fullName evidence="6">ATP-dependent helicase YprA, contains C-terminal metal-binding DUF1998 domain</fullName>
    </submittedName>
</protein>
<dbReference type="Pfam" id="PF00270">
    <property type="entry name" value="DEAD"/>
    <property type="match status" value="1"/>
</dbReference>
<evidence type="ECO:0000313" key="6">
    <source>
        <dbReference type="EMBL" id="SDX49204.1"/>
    </source>
</evidence>
<evidence type="ECO:0000259" key="5">
    <source>
        <dbReference type="PROSITE" id="PS51194"/>
    </source>
</evidence>
<dbReference type="PROSITE" id="PS51192">
    <property type="entry name" value="HELICASE_ATP_BIND_1"/>
    <property type="match status" value="1"/>
</dbReference>
<sequence length="2071" mass="231349">MEQHDRFYAALTEQLSRRATRAVLGLCGFRNRALREYLRALLDQAPGLPGAFLADPVFEASFGWEQAEASLGDLSGSLLHPQLVQALSTPQRHGLLDDYSFPVTQHPYRHQLEAWRTLIKAGRSILVSSGTGSGKTECFLIPILNDLAIELAHRQGVPLTGVRALFLYPLNALIKSQKDRLIAWSEPFKGGVRFCLYNGDTPDQGKSNWHCEVADRRTLRSDAPPLLITNATMLEYLLVRNEDRPILNQSQGTLRWIVIDEAHTYVGSQAAELTLLLRRVLHAFGCRASEVRLIATSATLGDASEESRRQLAEFLADVAGVSADQVRVIEGQRATPDLPECFSALNQPCSDQETVRRLDPVARFAALASDPRLRQLRAQLVNHPRLLSALAQTLLGCDDLAARRETLGWLDLATQAHPAKHPTEAFLPLRGHLFHRTLNGLWACPNAQCPGREATELAAPDWPFGAVFLERREQCPHCQTPVFDLVQCRECGAEYLLAQETYHDGADWLERHQFNVVEDEFQQALEPLSSDDEDDKDSSPDTALTANPRLLTTADAAMVRDWRLAADGRLDPAGHNGVRVHLRLPEDRGLQCPVCHAHERDQHLFAPMRIGAPFLLSTAIPTLLEAMPPLNKNTEARPLDGRRLITFTDSRQGTARIAAKLQQDSERDYVRSLLYHHLAASVPTVDPSDIQAVKTTIQALERVASNPILEAVLEEKRQELAKLQTSAQGRLTWLEAENKLLGSEDFKRWLMPELKTLTFGLLASDRQLVQLCLLREFFLRPKRQFSLEGLGLVQLVYPVLENAPLPAVMKRYGISRDEWRDLLHIAINHVVRTGHPSVAALDSVIRWFGYKSRPSLLIPPNQLKNRKTQRTWPSITWPWAKRNLLIRFLEYLFKLNQDDAYQGAQLEEILKAIWDGIRPVLTQTEYGFHLELDKHAVLAQVNTAWLCPVTRRLLPITVRGITPYLPIQPAPESLIHCQRVELPRLPHPFWLNRTAEEADAWLESDPRIVELRQLGAWPDLSDRLARHRRYIKAAEHSAQIHGNELTRREQAFKDGQINLLSCSTTMEMGVDIGGLTAVAMNNVPPHPANFLQRAGRAGRRAESAALSFTLCKATPQGEAVFQNPLWPFETRLRLPRVALQSVPIVQRHLNALTLATFLRDQVPDARSVKVGWFFEAPDATTSAPYSHFAEWCESTALSAAGLRTGLNTLCRRTPLAGRSVDSLLIQTAHAIEQVGERWLRQLEALLEQRQIVKTPTGDSKPEQAIDIQLKRLRGEYLLGELANLGFLPGYGFPTHVVPLVTTTLENLNRLSKHAEREDNRSRRAGYPSRHLAIAIRDYAPGTDTVLDGRVYRSSGVTLNWQIPAEAQAAPEIQDLRWAWRCKHCGSTGTRITAPPRCPHCGTAGATLTRQRFIQPAGFAVDIRDTPHNDVTTPQFIPVLNPVVSLDGADWMPLPIPALGRYRTSQHGSLFHRSNGLYGSGYALCLRCGRADSMLADAQLPPGFGHTGPLNQFPHQRLRGGRLHDKERYCPGNDADWSILSGIRLGIVTHTELFELQLCDADLRPIDQQTAYTLAVALRRALCQTLGIEEAEVGALAAPSRTANGETYSIYLYDTAAGGAGYVSQVATQLPDLLRQARAVLQCPRGCNAACQGCVLTHDTQHQVEALNRYAALRLLSDAFLDALALPAALSAFGPASQLEMEPLIVALNREAQRTAMTELRVYLGGDASDWEPLAWRLRTHLARCVELELAVHLIAPAVTLNALMPTQRDELAALIAYTGADVWRVPNEPCVSVSEHPLILELGSADRRVRWAARETSALVPRPTWGGGEPGGPFVHIHESQPLSALPTTWQRLEPADLRAPLPGVIALSMTRELDGPAMTFGERAWAHLTAQIAGLAQRLNAAQPLQSLHYVDRYLRSPFTLLLLSAVLDGLQRYSGGLSVTTQVQIETATLERLSSESPRWLFHDWCDALDRRQVAEDWFGAQWPNFTWNEKPTRELPHARELTLTWNDGQTWSMRLDQGFGYWRVVRQIGPEFPFEADVTRQLAKLRSTNPVIEAMTVDYPTYWYCLGL</sequence>
<feature type="domain" description="Helicase ATP-binding" evidence="4">
    <location>
        <begin position="116"/>
        <end position="318"/>
    </location>
</feature>
<evidence type="ECO:0000256" key="2">
    <source>
        <dbReference type="ARBA" id="ARBA00022840"/>
    </source>
</evidence>
<dbReference type="GO" id="GO:0043138">
    <property type="term" value="F:3'-5' DNA helicase activity"/>
    <property type="evidence" value="ECO:0007669"/>
    <property type="project" value="TreeGrafter"/>
</dbReference>
<keyword evidence="6" id="KW-0378">Hydrolase</keyword>
<dbReference type="Gene3D" id="3.40.50.300">
    <property type="entry name" value="P-loop containing nucleotide triphosphate hydrolases"/>
    <property type="match status" value="2"/>
</dbReference>
<dbReference type="Pfam" id="PF00271">
    <property type="entry name" value="Helicase_C"/>
    <property type="match status" value="1"/>
</dbReference>
<dbReference type="InterPro" id="IPR001650">
    <property type="entry name" value="Helicase_C-like"/>
</dbReference>
<accession>A0A1H3C6F2</accession>
<dbReference type="InterPro" id="IPR018973">
    <property type="entry name" value="MZB"/>
</dbReference>
<keyword evidence="1" id="KW-0547">Nucleotide-binding</keyword>
<dbReference type="Proteomes" id="UP000198672">
    <property type="component" value="Unassembled WGS sequence"/>
</dbReference>
<keyword evidence="2" id="KW-0067">ATP-binding</keyword>
<dbReference type="STRING" id="61595.SAMN05421644_1055"/>
<reference evidence="7" key="1">
    <citation type="submission" date="2016-10" db="EMBL/GenBank/DDBJ databases">
        <authorList>
            <person name="Varghese N."/>
            <person name="Submissions S."/>
        </authorList>
    </citation>
    <scope>NUCLEOTIDE SEQUENCE [LARGE SCALE GENOMIC DNA]</scope>
    <source>
        <strain evidence="7">DSM 173</strain>
    </source>
</reference>
<keyword evidence="7" id="KW-1185">Reference proteome</keyword>
<dbReference type="SUPFAM" id="SSF52540">
    <property type="entry name" value="P-loop containing nucleoside triphosphate hydrolases"/>
    <property type="match status" value="2"/>
</dbReference>
<gene>
    <name evidence="6" type="ORF">SAMN05421644_1055</name>
</gene>
<evidence type="ECO:0000313" key="7">
    <source>
        <dbReference type="Proteomes" id="UP000198672"/>
    </source>
</evidence>
<evidence type="ECO:0000256" key="1">
    <source>
        <dbReference type="ARBA" id="ARBA00022741"/>
    </source>
</evidence>
<dbReference type="InterPro" id="IPR027417">
    <property type="entry name" value="P-loop_NTPase"/>
</dbReference>
<dbReference type="GO" id="GO:0005524">
    <property type="term" value="F:ATP binding"/>
    <property type="evidence" value="ECO:0007669"/>
    <property type="project" value="UniProtKB-KW"/>
</dbReference>
<dbReference type="Pfam" id="PF09369">
    <property type="entry name" value="MZB"/>
    <property type="match status" value="1"/>
</dbReference>